<accession>A0A0F9AEL9</accession>
<dbReference type="AlphaFoldDB" id="A0A0F9AEL9"/>
<feature type="non-terminal residue" evidence="1">
    <location>
        <position position="142"/>
    </location>
</feature>
<name>A0A0F9AEL9_9ZZZZ</name>
<organism evidence="1">
    <name type="scientific">marine sediment metagenome</name>
    <dbReference type="NCBI Taxonomy" id="412755"/>
    <lineage>
        <taxon>unclassified sequences</taxon>
        <taxon>metagenomes</taxon>
        <taxon>ecological metagenomes</taxon>
    </lineage>
</organism>
<protein>
    <submittedName>
        <fullName evidence="1">Uncharacterized protein</fullName>
    </submittedName>
</protein>
<dbReference type="EMBL" id="LAZR01046351">
    <property type="protein sequence ID" value="KKK96735.1"/>
    <property type="molecule type" value="Genomic_DNA"/>
</dbReference>
<evidence type="ECO:0000313" key="1">
    <source>
        <dbReference type="EMBL" id="KKK96735.1"/>
    </source>
</evidence>
<proteinExistence type="predicted"/>
<sequence length="142" mass="15688">MAQARDLSHRVITNTALPYDVVGNPTDTESALVGGLNILTSRRGYIERRPGSTALESSVTTFTSPIQRLFIWRRWGGSYFVMANEVSGSQSIVYKFEIGTDTSFVSLFTSNSAVAFDFIVSNNHVFFGNGTDMKKWDATTLT</sequence>
<gene>
    <name evidence="1" type="ORF">LCGC14_2659770</name>
</gene>
<comment type="caution">
    <text evidence="1">The sequence shown here is derived from an EMBL/GenBank/DDBJ whole genome shotgun (WGS) entry which is preliminary data.</text>
</comment>
<reference evidence="1" key="1">
    <citation type="journal article" date="2015" name="Nature">
        <title>Complex archaea that bridge the gap between prokaryotes and eukaryotes.</title>
        <authorList>
            <person name="Spang A."/>
            <person name="Saw J.H."/>
            <person name="Jorgensen S.L."/>
            <person name="Zaremba-Niedzwiedzka K."/>
            <person name="Martijn J."/>
            <person name="Lind A.E."/>
            <person name="van Eijk R."/>
            <person name="Schleper C."/>
            <person name="Guy L."/>
            <person name="Ettema T.J."/>
        </authorList>
    </citation>
    <scope>NUCLEOTIDE SEQUENCE</scope>
</reference>